<dbReference type="EnsemblMetazoa" id="SCAU010589-RA">
    <property type="protein sequence ID" value="SCAU010589-PA"/>
    <property type="gene ID" value="SCAU010589"/>
</dbReference>
<accession>A0A1I8PS59</accession>
<organism evidence="1 2">
    <name type="scientific">Stomoxys calcitrans</name>
    <name type="common">Stable fly</name>
    <name type="synonym">Conops calcitrans</name>
    <dbReference type="NCBI Taxonomy" id="35570"/>
    <lineage>
        <taxon>Eukaryota</taxon>
        <taxon>Metazoa</taxon>
        <taxon>Ecdysozoa</taxon>
        <taxon>Arthropoda</taxon>
        <taxon>Hexapoda</taxon>
        <taxon>Insecta</taxon>
        <taxon>Pterygota</taxon>
        <taxon>Neoptera</taxon>
        <taxon>Endopterygota</taxon>
        <taxon>Diptera</taxon>
        <taxon>Brachycera</taxon>
        <taxon>Muscomorpha</taxon>
        <taxon>Muscoidea</taxon>
        <taxon>Muscidae</taxon>
        <taxon>Stomoxys</taxon>
    </lineage>
</organism>
<evidence type="ECO:0000313" key="2">
    <source>
        <dbReference type="Proteomes" id="UP000095300"/>
    </source>
</evidence>
<dbReference type="VEuPathDB" id="VectorBase:SCAU010589"/>
<name>A0A1I8PS59_STOCA</name>
<reference evidence="1" key="1">
    <citation type="submission" date="2020-05" db="UniProtKB">
        <authorList>
            <consortium name="EnsemblMetazoa"/>
        </authorList>
    </citation>
    <scope>IDENTIFICATION</scope>
    <source>
        <strain evidence="1">USDA</strain>
    </source>
</reference>
<protein>
    <submittedName>
        <fullName evidence="1">Uncharacterized protein</fullName>
    </submittedName>
</protein>
<dbReference type="OrthoDB" id="2152435at2759"/>
<proteinExistence type="predicted"/>
<dbReference type="AlphaFoldDB" id="A0A1I8PS59"/>
<dbReference type="Proteomes" id="UP000095300">
    <property type="component" value="Unassembled WGS sequence"/>
</dbReference>
<sequence length="160" mass="18328">MHSPTNSWAVTKRKSCTTLLCEITRLKSQQKYLESSQAKLIPEHFLEDCATSASTTASSLEANCAIKDVENFKRQLDEALLEHLQKSRATVKDIYHEIKKIREDTLKVQSLEICSMDKLRKRIIGINTQIESLQTRNSNELKLLQTKFGEYDKEAVILLT</sequence>
<gene>
    <name evidence="1" type="primary">106092256</name>
</gene>
<dbReference type="KEGG" id="scac:106092256"/>
<keyword evidence="2" id="KW-1185">Reference proteome</keyword>
<evidence type="ECO:0000313" key="1">
    <source>
        <dbReference type="EnsemblMetazoa" id="SCAU010589-PA"/>
    </source>
</evidence>